<dbReference type="Proteomes" id="UP001190700">
    <property type="component" value="Unassembled WGS sequence"/>
</dbReference>
<gene>
    <name evidence="2" type="ORF">CYMTET_23413</name>
</gene>
<organism evidence="2 3">
    <name type="scientific">Cymbomonas tetramitiformis</name>
    <dbReference type="NCBI Taxonomy" id="36881"/>
    <lineage>
        <taxon>Eukaryota</taxon>
        <taxon>Viridiplantae</taxon>
        <taxon>Chlorophyta</taxon>
        <taxon>Pyramimonadophyceae</taxon>
        <taxon>Pyramimonadales</taxon>
        <taxon>Pyramimonadaceae</taxon>
        <taxon>Cymbomonas</taxon>
    </lineage>
</organism>
<evidence type="ECO:0000259" key="1">
    <source>
        <dbReference type="SMART" id="SM01238"/>
    </source>
</evidence>
<comment type="caution">
    <text evidence="2">The sequence shown here is derived from an EMBL/GenBank/DDBJ whole genome shotgun (WGS) entry which is preliminary data.</text>
</comment>
<sequence length="106" mass="12040">MLTSLRRAIATTCRDVRIPPELRFSNRLCSTNASEETAEELQEDKVTPFLSSVGGADLVKHADKFSSLDQLLNTKTKALKEFGIDCKKRKLLLKRVDQYKHGFWSP</sequence>
<evidence type="ECO:0000313" key="3">
    <source>
        <dbReference type="Proteomes" id="UP001190700"/>
    </source>
</evidence>
<dbReference type="SMART" id="SM01238">
    <property type="entry name" value="IGR"/>
    <property type="match status" value="1"/>
</dbReference>
<feature type="domain" description="Small ribosomal subunit protein mS41 SAM" evidence="1">
    <location>
        <begin position="46"/>
        <end position="102"/>
    </location>
</feature>
<dbReference type="Pfam" id="PF09597">
    <property type="entry name" value="SAM_Ribosomal_mS41"/>
    <property type="match status" value="1"/>
</dbReference>
<keyword evidence="3" id="KW-1185">Reference proteome</keyword>
<dbReference type="AlphaFoldDB" id="A0AAE0FYD8"/>
<reference evidence="2 3" key="1">
    <citation type="journal article" date="2015" name="Genome Biol. Evol.">
        <title>Comparative Genomics of a Bacterivorous Green Alga Reveals Evolutionary Causalities and Consequences of Phago-Mixotrophic Mode of Nutrition.</title>
        <authorList>
            <person name="Burns J.A."/>
            <person name="Paasch A."/>
            <person name="Narechania A."/>
            <person name="Kim E."/>
        </authorList>
    </citation>
    <scope>NUCLEOTIDE SEQUENCE [LARGE SCALE GENOMIC DNA]</scope>
    <source>
        <strain evidence="2 3">PLY_AMNH</strain>
    </source>
</reference>
<name>A0AAE0FYD8_9CHLO</name>
<evidence type="ECO:0000313" key="2">
    <source>
        <dbReference type="EMBL" id="KAK3268063.1"/>
    </source>
</evidence>
<dbReference type="EMBL" id="LGRX02012041">
    <property type="protein sequence ID" value="KAK3268063.1"/>
    <property type="molecule type" value="Genomic_DNA"/>
</dbReference>
<proteinExistence type="predicted"/>
<protein>
    <recommendedName>
        <fullName evidence="1">Small ribosomal subunit protein mS41 SAM domain-containing protein</fullName>
    </recommendedName>
</protein>
<accession>A0AAE0FYD8</accession>
<dbReference type="InterPro" id="IPR019083">
    <property type="entry name" value="SAM_Ribosomal_mS41"/>
</dbReference>